<feature type="domain" description="N-terminal" evidence="2">
    <location>
        <begin position="41"/>
        <end position="120"/>
    </location>
</feature>
<dbReference type="AlphaFoldDB" id="A0A8I1N0U8"/>
<feature type="compositionally biased region" description="Basic and acidic residues" evidence="1">
    <location>
        <begin position="13"/>
        <end position="22"/>
    </location>
</feature>
<accession>A0A8I1N0U8</accession>
<name>A0A8I1N0U8_THIA3</name>
<protein>
    <recommendedName>
        <fullName evidence="2">N-terminal domain-containing protein</fullName>
    </recommendedName>
</protein>
<feature type="region of interest" description="Disordered" evidence="1">
    <location>
        <begin position="1"/>
        <end position="22"/>
    </location>
</feature>
<comment type="caution">
    <text evidence="3">The sequence shown here is derived from an EMBL/GenBank/DDBJ whole genome shotgun (WGS) entry which is preliminary data.</text>
</comment>
<proteinExistence type="predicted"/>
<dbReference type="GO" id="GO:0003697">
    <property type="term" value="F:single-stranded DNA binding"/>
    <property type="evidence" value="ECO:0007669"/>
    <property type="project" value="InterPro"/>
</dbReference>
<dbReference type="Proteomes" id="UP000664800">
    <property type="component" value="Unassembled WGS sequence"/>
</dbReference>
<evidence type="ECO:0000313" key="4">
    <source>
        <dbReference type="Proteomes" id="UP000664800"/>
    </source>
</evidence>
<evidence type="ECO:0000313" key="3">
    <source>
        <dbReference type="EMBL" id="MBN8745502.1"/>
    </source>
</evidence>
<dbReference type="InterPro" id="IPR013610">
    <property type="entry name" value="ArdC_N"/>
</dbReference>
<reference evidence="3" key="1">
    <citation type="submission" date="2021-02" db="EMBL/GenBank/DDBJ databases">
        <title>Thiocyanate and organic carbon inputs drive convergent selection for specific autotrophic Afipia and Thiobacillus strains within complex microbiomes.</title>
        <authorList>
            <person name="Huddy R.J."/>
            <person name="Sachdeva R."/>
            <person name="Kadzinga F."/>
            <person name="Kantor R.S."/>
            <person name="Harrison S.T.L."/>
            <person name="Banfield J.F."/>
        </authorList>
    </citation>
    <scope>NUCLEOTIDE SEQUENCE</scope>
    <source>
        <strain evidence="3">SCN18_13_7_16_R3_B_64_19</strain>
    </source>
</reference>
<evidence type="ECO:0000259" key="2">
    <source>
        <dbReference type="Pfam" id="PF08401"/>
    </source>
</evidence>
<dbReference type="EMBL" id="JAFKMR010000032">
    <property type="protein sequence ID" value="MBN8745502.1"/>
    <property type="molecule type" value="Genomic_DNA"/>
</dbReference>
<gene>
    <name evidence="3" type="ORF">J0I24_14550</name>
</gene>
<dbReference type="RefSeq" id="WP_276732296.1">
    <property type="nucleotide sequence ID" value="NZ_JAFKMR010000032.1"/>
</dbReference>
<dbReference type="Pfam" id="PF08401">
    <property type="entry name" value="ArdcN"/>
    <property type="match status" value="1"/>
</dbReference>
<organism evidence="3 4">
    <name type="scientific">Thiomonas arsenitoxydans (strain DSM 22701 / CIP 110005 / 3As)</name>
    <dbReference type="NCBI Taxonomy" id="426114"/>
    <lineage>
        <taxon>Bacteria</taxon>
        <taxon>Pseudomonadati</taxon>
        <taxon>Pseudomonadota</taxon>
        <taxon>Betaproteobacteria</taxon>
        <taxon>Burkholderiales</taxon>
        <taxon>Thiomonas</taxon>
    </lineage>
</organism>
<sequence>MNAARQQTQAQTERADKGSNKPDWMRLLNHALTQPGTLSAAYRLFHHYSAGNVTLLAEEAILRNETLAPVASYAGWKKLGYQVKRGSRAWAMVMPVTIHARRDEEDDDKSEPGSDTKTIFILRNNWFTLHQVEAGPDAQPLQEPTTPEWSLDRACAALNIAQIAFDSPNGNMQGYACAQGIAINPLARFPVKTAAHELAHVLLGHIGDAGIVEHENMDGAYKEVEAESVAHIVAAMLGLDEEALSSSRAYIQGWLGSSDVNAQEFAKRSAARIFRVANQILKVGTENSSDE</sequence>
<evidence type="ECO:0000256" key="1">
    <source>
        <dbReference type="SAM" id="MobiDB-lite"/>
    </source>
</evidence>
<feature type="compositionally biased region" description="Low complexity" evidence="1">
    <location>
        <begin position="1"/>
        <end position="12"/>
    </location>
</feature>